<evidence type="ECO:0000313" key="3">
    <source>
        <dbReference type="Proteomes" id="UP000239590"/>
    </source>
</evidence>
<protein>
    <recommendedName>
        <fullName evidence="4">Outer membrane protein beta-barrel domain-containing protein</fullName>
    </recommendedName>
</protein>
<evidence type="ECO:0000313" key="2">
    <source>
        <dbReference type="EMBL" id="PQA58820.1"/>
    </source>
</evidence>
<proteinExistence type="predicted"/>
<dbReference type="OrthoDB" id="945117at2"/>
<feature type="chain" id="PRO_5015767071" description="Outer membrane protein beta-barrel domain-containing protein" evidence="1">
    <location>
        <begin position="21"/>
        <end position="415"/>
    </location>
</feature>
<gene>
    <name evidence="2" type="ORF">C5O19_03930</name>
</gene>
<dbReference type="Proteomes" id="UP000239590">
    <property type="component" value="Unassembled WGS sequence"/>
</dbReference>
<sequence>MKFYLLLLSLFCIHLTPAFAQFPAETKLRGIRPTLNTQNVFLNDPSATHHTSDISLELTYGKFIRENVAHGWSITPGFGINSKITGWIPQLKINYFNRRYVPITSGIYAFAEGTVGVQTQLGLSSGNYYKNPFLQSYSAFAALNAGLTYFYKNDWALEAKANLGTLSVSHLRSKPESQSTAVSLESSLSAQLFTLGITRYIGSGNFKSTIFETDRNTPYTAGQRYWEGRVTSTLNFIKPSKINSTNTQYFNVGLSTARFISDKQARGFGLTALFSTSNAESELHPQSSIKFGGANAFIFREHYLPLGKKLSLIGGVYLMGSYTINRTKYLDQNTAQQSLSIAPSIKPAIQYQLTDQWAVTAHIGTLSIASANLTLDKERDYRNEPINRFQTGLSFSPAYTIGNSGISFRYFPGRR</sequence>
<comment type="caution">
    <text evidence="2">The sequence shown here is derived from an EMBL/GenBank/DDBJ whole genome shotgun (WGS) entry which is preliminary data.</text>
</comment>
<keyword evidence="3" id="KW-1185">Reference proteome</keyword>
<dbReference type="AlphaFoldDB" id="A0A2S7IMN2"/>
<dbReference type="EMBL" id="PTRA01000001">
    <property type="protein sequence ID" value="PQA58820.1"/>
    <property type="molecule type" value="Genomic_DNA"/>
</dbReference>
<name>A0A2S7IMN2_9BACT</name>
<reference evidence="3" key="1">
    <citation type="submission" date="2018-02" db="EMBL/GenBank/DDBJ databases">
        <title>Genome sequencing of Solimonas sp. HR-BB.</title>
        <authorList>
            <person name="Lee Y."/>
            <person name="Jeon C.O."/>
        </authorList>
    </citation>
    <scope>NUCLEOTIDE SEQUENCE [LARGE SCALE GENOMIC DNA]</scope>
    <source>
        <strain evidence="3">HR-U</strain>
    </source>
</reference>
<evidence type="ECO:0008006" key="4">
    <source>
        <dbReference type="Google" id="ProtNLM"/>
    </source>
</evidence>
<feature type="signal peptide" evidence="1">
    <location>
        <begin position="1"/>
        <end position="20"/>
    </location>
</feature>
<keyword evidence="1" id="KW-0732">Signal</keyword>
<evidence type="ECO:0000256" key="1">
    <source>
        <dbReference type="SAM" id="SignalP"/>
    </source>
</evidence>
<dbReference type="RefSeq" id="WP_104709990.1">
    <property type="nucleotide sequence ID" value="NZ_PTRA01000001.1"/>
</dbReference>
<accession>A0A2S7IMN2</accession>
<organism evidence="2 3">
    <name type="scientific">Siphonobacter curvatus</name>
    <dbReference type="NCBI Taxonomy" id="2094562"/>
    <lineage>
        <taxon>Bacteria</taxon>
        <taxon>Pseudomonadati</taxon>
        <taxon>Bacteroidota</taxon>
        <taxon>Cytophagia</taxon>
        <taxon>Cytophagales</taxon>
        <taxon>Cytophagaceae</taxon>
        <taxon>Siphonobacter</taxon>
    </lineage>
</organism>